<name>A0AC61NNC5_9BACT</name>
<proteinExistence type="predicted"/>
<organism evidence="1 2">
    <name type="scientific">Halosquirtibacter laminarini</name>
    <dbReference type="NCBI Taxonomy" id="3374600"/>
    <lineage>
        <taxon>Bacteria</taxon>
        <taxon>Pseudomonadati</taxon>
        <taxon>Bacteroidota</taxon>
        <taxon>Bacteroidia</taxon>
        <taxon>Marinilabiliales</taxon>
        <taxon>Prolixibacteraceae</taxon>
        <taxon>Halosquirtibacter</taxon>
    </lineage>
</organism>
<dbReference type="Proteomes" id="UP000826212">
    <property type="component" value="Chromosome"/>
</dbReference>
<evidence type="ECO:0000313" key="2">
    <source>
        <dbReference type="Proteomes" id="UP000826212"/>
    </source>
</evidence>
<protein>
    <submittedName>
        <fullName evidence="1">DUF4974 domain-containing protein</fullName>
    </submittedName>
</protein>
<gene>
    <name evidence="1" type="ORF">K4L44_01715</name>
</gene>
<keyword evidence="2" id="KW-1185">Reference proteome</keyword>
<accession>A0AC61NNC5</accession>
<dbReference type="EMBL" id="CP081303">
    <property type="protein sequence ID" value="QZE14612.1"/>
    <property type="molecule type" value="Genomic_DNA"/>
</dbReference>
<evidence type="ECO:0000313" key="1">
    <source>
        <dbReference type="EMBL" id="QZE14612.1"/>
    </source>
</evidence>
<sequence length="323" mass="36959">MKREESKIEDVIIDHIQGDHSDETSQRVMDWIDETPENMEKLKQVNLLYNLSHDLDKRYNHNESLENILTQNRLNKYLKGISLYKRLLAACVILLIGVTSLFVVSAYLSEYTYVHIETEVGNRTHTILPDGTSVFLNSRSSIIYSCDGGIRSVILDGEGYFDVASTGDPFEVISKNQKVVVTGTQFNIEAYSEDPYITTTLIEGSIELNIADKILKMTPNQQVRVDSKGRYVFNKGVQTTDCKAWIEDKMILRDQSFASICMKLERRYQIRISFNDSKLAGYKFTGIFKKEGLPEIISILCDISNATYYKDNDGYHIEPKKLQ</sequence>
<reference evidence="1" key="1">
    <citation type="submission" date="2021-08" db="EMBL/GenBank/DDBJ databases">
        <title>Novel anaerobic bacterium isolated from sea squirt in East Sea, Republic of Korea.</title>
        <authorList>
            <person name="Nguyen T.H."/>
            <person name="Li Z."/>
            <person name="Lee Y.-J."/>
            <person name="Ko J."/>
            <person name="Kim S.-G."/>
        </authorList>
    </citation>
    <scope>NUCLEOTIDE SEQUENCE</scope>
    <source>
        <strain evidence="1">KCTC 25031</strain>
    </source>
</reference>